<protein>
    <submittedName>
        <fullName evidence="1">Alkaline phosphatase family protein</fullName>
    </submittedName>
</protein>
<comment type="caution">
    <text evidence="1">The sequence shown here is derived from an EMBL/GenBank/DDBJ whole genome shotgun (WGS) entry which is preliminary data.</text>
</comment>
<dbReference type="RefSeq" id="WP_340292853.1">
    <property type="nucleotide sequence ID" value="NZ_JBBEOI010000085.1"/>
</dbReference>
<dbReference type="PANTHER" id="PTHR10151:SF120">
    <property type="entry name" value="BIS(5'-ADENOSYL)-TRIPHOSPHATASE"/>
    <property type="match status" value="1"/>
</dbReference>
<dbReference type="Proteomes" id="UP001595685">
    <property type="component" value="Unassembled WGS sequence"/>
</dbReference>
<accession>A0ABV7WFN2</accession>
<dbReference type="Pfam" id="PF01663">
    <property type="entry name" value="Phosphodiest"/>
    <property type="match status" value="1"/>
</dbReference>
<sequence length="392" mass="40657">MRGTTAGAARTVAEVAVVPDYDGDSLARLLPSVAGAVGVDGFTDTLALGTYPRVCTVLVDGLGARLLAERGGHAPFLRRASRSQPDGAPAELRTAVPSTTATALASYGTGCAPGQHGVVGYRAFRPGTTDVVNHLQWPGDLDPLAWQARATVFERVAATGVPTTMVGPAAFEGSGLTRAALRGPAYVRAETLDARVDAAVAALSATPQAMVNVYWGDIDKTGHARGWLSHEWASQLERVDAALQALRRRAPKDALVVVTADHGMVDCPRGSMIDVAEHPSLRTDVLGTAGEPRLVQLRTAPGAAQDVAARWRDVAGDRAWVLTSDEALAAGWFGADADPAVMARVGEVLVAARDDVAVVDSASPDATALSMVGQHGSLTDAETAVPLLRLTA</sequence>
<evidence type="ECO:0000313" key="1">
    <source>
        <dbReference type="EMBL" id="MFC3687732.1"/>
    </source>
</evidence>
<proteinExistence type="predicted"/>
<dbReference type="SUPFAM" id="SSF53649">
    <property type="entry name" value="Alkaline phosphatase-like"/>
    <property type="match status" value="1"/>
</dbReference>
<keyword evidence="2" id="KW-1185">Reference proteome</keyword>
<reference evidence="2" key="1">
    <citation type="journal article" date="2019" name="Int. J. Syst. Evol. Microbiol.">
        <title>The Global Catalogue of Microorganisms (GCM) 10K type strain sequencing project: providing services to taxonomists for standard genome sequencing and annotation.</title>
        <authorList>
            <consortium name="The Broad Institute Genomics Platform"/>
            <consortium name="The Broad Institute Genome Sequencing Center for Infectious Disease"/>
            <person name="Wu L."/>
            <person name="Ma J."/>
        </authorList>
    </citation>
    <scope>NUCLEOTIDE SEQUENCE [LARGE SCALE GENOMIC DNA]</scope>
    <source>
        <strain evidence="2">NCAIM B.02333</strain>
    </source>
</reference>
<gene>
    <name evidence="1" type="ORF">ACFOLH_05185</name>
</gene>
<dbReference type="PANTHER" id="PTHR10151">
    <property type="entry name" value="ECTONUCLEOTIDE PYROPHOSPHATASE/PHOSPHODIESTERASE"/>
    <property type="match status" value="1"/>
</dbReference>
<dbReference type="EMBL" id="JBHRWW010000002">
    <property type="protein sequence ID" value="MFC3687732.1"/>
    <property type="molecule type" value="Genomic_DNA"/>
</dbReference>
<name>A0ABV7WFN2_9MICO</name>
<evidence type="ECO:0000313" key="2">
    <source>
        <dbReference type="Proteomes" id="UP001595685"/>
    </source>
</evidence>
<dbReference type="InterPro" id="IPR017850">
    <property type="entry name" value="Alkaline_phosphatase_core_sf"/>
</dbReference>
<dbReference type="Gene3D" id="3.40.720.10">
    <property type="entry name" value="Alkaline Phosphatase, subunit A"/>
    <property type="match status" value="1"/>
</dbReference>
<organism evidence="1 2">
    <name type="scientific">Aquipuribacter hungaricus</name>
    <dbReference type="NCBI Taxonomy" id="545624"/>
    <lineage>
        <taxon>Bacteria</taxon>
        <taxon>Bacillati</taxon>
        <taxon>Actinomycetota</taxon>
        <taxon>Actinomycetes</taxon>
        <taxon>Micrococcales</taxon>
        <taxon>Intrasporangiaceae</taxon>
        <taxon>Aquipuribacter</taxon>
    </lineage>
</organism>
<dbReference type="InterPro" id="IPR002591">
    <property type="entry name" value="Phosphodiest/P_Trfase"/>
</dbReference>